<evidence type="ECO:0000313" key="6">
    <source>
        <dbReference type="EMBL" id="OMG52573.1"/>
    </source>
</evidence>
<keyword evidence="7" id="KW-1185">Reference proteome</keyword>
<gene>
    <name evidence="6" type="ORF">BJN45_14925</name>
</gene>
<dbReference type="InterPro" id="IPR029035">
    <property type="entry name" value="DHS-like_NAD/FAD-binding_dom"/>
</dbReference>
<feature type="active site" description="Proton acceptor" evidence="4">
    <location>
        <position position="122"/>
    </location>
</feature>
<dbReference type="AlphaFoldDB" id="A0A1R1I1H8"/>
<dbReference type="EMBL" id="MTHD01000005">
    <property type="protein sequence ID" value="OMG52573.1"/>
    <property type="molecule type" value="Genomic_DNA"/>
</dbReference>
<dbReference type="OrthoDB" id="9800582at2"/>
<dbReference type="InterPro" id="IPR026590">
    <property type="entry name" value="Ssirtuin_cat_dom"/>
</dbReference>
<feature type="binding site" evidence="4">
    <location>
        <position position="151"/>
    </location>
    <ligand>
        <name>Zn(2+)</name>
        <dbReference type="ChEBI" id="CHEBI:29105"/>
    </ligand>
</feature>
<evidence type="ECO:0000313" key="7">
    <source>
        <dbReference type="Proteomes" id="UP000187526"/>
    </source>
</evidence>
<keyword evidence="3" id="KW-0520">NAD</keyword>
<name>A0A1R1I1H8_9RHOO</name>
<dbReference type="InterPro" id="IPR003000">
    <property type="entry name" value="Sirtuin"/>
</dbReference>
<keyword evidence="4" id="KW-0479">Metal-binding</keyword>
<evidence type="ECO:0000256" key="3">
    <source>
        <dbReference type="ARBA" id="ARBA00023027"/>
    </source>
</evidence>
<evidence type="ECO:0000256" key="4">
    <source>
        <dbReference type="PROSITE-ProRule" id="PRU00236"/>
    </source>
</evidence>
<keyword evidence="4" id="KW-0862">Zinc</keyword>
<evidence type="ECO:0000259" key="5">
    <source>
        <dbReference type="PROSITE" id="PS50305"/>
    </source>
</evidence>
<dbReference type="RefSeq" id="WP_076096618.1">
    <property type="nucleotide sequence ID" value="NZ_MTHD01000005.1"/>
</dbReference>
<dbReference type="PANTHER" id="PTHR11085">
    <property type="entry name" value="NAD-DEPENDENT PROTEIN DEACYLASE SIRTUIN-5, MITOCHONDRIAL-RELATED"/>
    <property type="match status" value="1"/>
</dbReference>
<dbReference type="InterPro" id="IPR050134">
    <property type="entry name" value="NAD-dep_sirtuin_deacylases"/>
</dbReference>
<evidence type="ECO:0000256" key="1">
    <source>
        <dbReference type="ARBA" id="ARBA00012928"/>
    </source>
</evidence>
<accession>A0A1R1I1H8</accession>
<evidence type="ECO:0000256" key="2">
    <source>
        <dbReference type="ARBA" id="ARBA00022679"/>
    </source>
</evidence>
<dbReference type="GO" id="GO:0070403">
    <property type="term" value="F:NAD+ binding"/>
    <property type="evidence" value="ECO:0007669"/>
    <property type="project" value="InterPro"/>
</dbReference>
<comment type="caution">
    <text evidence="6">The sequence shown here is derived from an EMBL/GenBank/DDBJ whole genome shotgun (WGS) entry which is preliminary data.</text>
</comment>
<feature type="domain" description="Deacetylase sirtuin-type" evidence="5">
    <location>
        <begin position="1"/>
        <end position="247"/>
    </location>
</feature>
<dbReference type="InterPro" id="IPR026591">
    <property type="entry name" value="Sirtuin_cat_small_dom_sf"/>
</dbReference>
<dbReference type="CDD" id="cd01407">
    <property type="entry name" value="SIR2-fam"/>
    <property type="match status" value="1"/>
</dbReference>
<dbReference type="Pfam" id="PF02146">
    <property type="entry name" value="SIR2"/>
    <property type="match status" value="1"/>
</dbReference>
<organism evidence="6 7">
    <name type="scientific">Azonexus hydrophilus</name>
    <dbReference type="NCBI Taxonomy" id="418702"/>
    <lineage>
        <taxon>Bacteria</taxon>
        <taxon>Pseudomonadati</taxon>
        <taxon>Pseudomonadota</taxon>
        <taxon>Betaproteobacteria</taxon>
        <taxon>Rhodocyclales</taxon>
        <taxon>Azonexaceae</taxon>
        <taxon>Azonexus</taxon>
    </lineage>
</organism>
<feature type="binding site" evidence="4">
    <location>
        <position position="130"/>
    </location>
    <ligand>
        <name>Zn(2+)</name>
        <dbReference type="ChEBI" id="CHEBI:29105"/>
    </ligand>
</feature>
<dbReference type="Gene3D" id="3.40.50.1220">
    <property type="entry name" value="TPP-binding domain"/>
    <property type="match status" value="1"/>
</dbReference>
<sequence>MIDAIARELTSAERVLFITGAGISADSGLPTYRGTGGLYNGRHTDDGMSIEQALSGPVFRSHPEITWKYLAQIEETCRGALPNAAHLAIAELEQRLPYVLTLTQNVDGLHRQAGSVELIEIHGGLHELYCPRCGFSEHAPTLAGRPLPPPCPACGAILRPDVVLFDEHLPEEAIERLDEALDAGFDLVITIGTSATFPYIVQPVVMALQAGVPTVEINPVRTQLSEHVDFHLPMGAAAAMSAILARL</sequence>
<reference evidence="6 7" key="1">
    <citation type="submission" date="2016-10" db="EMBL/GenBank/DDBJ databases">
        <title>Alkaliphiles isolated from bioreactors.</title>
        <authorList>
            <person name="Salah Z."/>
            <person name="Rout S.P."/>
            <person name="Humphreys P.N."/>
        </authorList>
    </citation>
    <scope>NUCLEOTIDE SEQUENCE [LARGE SCALE GENOMIC DNA]</scope>
    <source>
        <strain evidence="6 7">ZS02</strain>
    </source>
</reference>
<protein>
    <recommendedName>
        <fullName evidence="1">protein acetyllysine N-acetyltransferase</fullName>
        <ecNumber evidence="1">2.3.1.286</ecNumber>
    </recommendedName>
</protein>
<proteinExistence type="predicted"/>
<dbReference type="PROSITE" id="PS50305">
    <property type="entry name" value="SIRTUIN"/>
    <property type="match status" value="1"/>
</dbReference>
<keyword evidence="2" id="KW-0808">Transferase</keyword>
<dbReference type="SUPFAM" id="SSF52467">
    <property type="entry name" value="DHS-like NAD/FAD-binding domain"/>
    <property type="match status" value="1"/>
</dbReference>
<dbReference type="GO" id="GO:0017136">
    <property type="term" value="F:histone deacetylase activity, NAD-dependent"/>
    <property type="evidence" value="ECO:0007669"/>
    <property type="project" value="TreeGrafter"/>
</dbReference>
<dbReference type="EC" id="2.3.1.286" evidence="1"/>
<dbReference type="GO" id="GO:0046872">
    <property type="term" value="F:metal ion binding"/>
    <property type="evidence" value="ECO:0007669"/>
    <property type="project" value="UniProtKB-KW"/>
</dbReference>
<dbReference type="PANTHER" id="PTHR11085:SF4">
    <property type="entry name" value="NAD-DEPENDENT PROTEIN DEACYLASE"/>
    <property type="match status" value="1"/>
</dbReference>
<dbReference type="STRING" id="418702.BJN45_14925"/>
<dbReference type="NCBIfam" id="NF001753">
    <property type="entry name" value="PRK00481.1-3"/>
    <property type="match status" value="1"/>
</dbReference>
<dbReference type="Gene3D" id="3.30.1600.10">
    <property type="entry name" value="SIR2/SIRT2 'Small Domain"/>
    <property type="match status" value="1"/>
</dbReference>
<feature type="binding site" evidence="4">
    <location>
        <position position="133"/>
    </location>
    <ligand>
        <name>Zn(2+)</name>
        <dbReference type="ChEBI" id="CHEBI:29105"/>
    </ligand>
</feature>
<dbReference type="Proteomes" id="UP000187526">
    <property type="component" value="Unassembled WGS sequence"/>
</dbReference>
<feature type="binding site" evidence="4">
    <location>
        <position position="154"/>
    </location>
    <ligand>
        <name>Zn(2+)</name>
        <dbReference type="ChEBI" id="CHEBI:29105"/>
    </ligand>
</feature>